<dbReference type="EMBL" id="CP027303">
    <property type="protein sequence ID" value="AWO76246.1"/>
    <property type="molecule type" value="Genomic_DNA"/>
</dbReference>
<dbReference type="AlphaFoldDB" id="A0A1C3D4E4"/>
<sequence>MHGADIKAIVFDLDGTLYEETEHFDYYAEQVAKRLREADRPRFWDDYRAVLAACCRRCIFVLYIQKIIENIYESVYNKK</sequence>
<evidence type="ECO:0000313" key="1">
    <source>
        <dbReference type="EMBL" id="AWO76246.1"/>
    </source>
</evidence>
<dbReference type="SUPFAM" id="SSF56784">
    <property type="entry name" value="HAD-like"/>
    <property type="match status" value="1"/>
</dbReference>
<accession>A0A1C3D4E4</accession>
<gene>
    <name evidence="1" type="ORF">C1N76_18240</name>
</gene>
<organism evidence="1 2">
    <name type="scientific">Geobacillus thermoleovorans</name>
    <name type="common">Bacillus thermoleovorans</name>
    <dbReference type="NCBI Taxonomy" id="33941"/>
    <lineage>
        <taxon>Bacteria</taxon>
        <taxon>Bacillati</taxon>
        <taxon>Bacillota</taxon>
        <taxon>Bacilli</taxon>
        <taxon>Bacillales</taxon>
        <taxon>Anoxybacillaceae</taxon>
        <taxon>Geobacillus</taxon>
        <taxon>Geobacillus thermoleovorans group</taxon>
    </lineage>
</organism>
<protein>
    <submittedName>
        <fullName evidence="1">Haloacid dehalogenase</fullName>
    </submittedName>
</protein>
<evidence type="ECO:0000313" key="2">
    <source>
        <dbReference type="Proteomes" id="UP000246996"/>
    </source>
</evidence>
<reference evidence="2" key="1">
    <citation type="submission" date="2018-02" db="EMBL/GenBank/DDBJ databases">
        <title>The complete genome of bacterial strain SGAirxxxx.</title>
        <authorList>
            <person name="Schuster S.C."/>
        </authorList>
    </citation>
    <scope>NUCLEOTIDE SEQUENCE [LARGE SCALE GENOMIC DNA]</scope>
    <source>
        <strain evidence="2">SGAir0734</strain>
    </source>
</reference>
<proteinExistence type="predicted"/>
<dbReference type="Proteomes" id="UP000246996">
    <property type="component" value="Chromosome"/>
</dbReference>
<dbReference type="RefSeq" id="WP_011231000.1">
    <property type="nucleotide sequence ID" value="NZ_CP017071.1"/>
</dbReference>
<dbReference type="InterPro" id="IPR036412">
    <property type="entry name" value="HAD-like_sf"/>
</dbReference>
<name>A0A1C3D4E4_GEOTH</name>